<organism evidence="1 2">
    <name type="scientific">Actinacidiphila acididurans</name>
    <dbReference type="NCBI Taxonomy" id="2784346"/>
    <lineage>
        <taxon>Bacteria</taxon>
        <taxon>Bacillati</taxon>
        <taxon>Actinomycetota</taxon>
        <taxon>Actinomycetes</taxon>
        <taxon>Kitasatosporales</taxon>
        <taxon>Streptomycetaceae</taxon>
        <taxon>Actinacidiphila</taxon>
    </lineage>
</organism>
<gene>
    <name evidence="1" type="ORF">ITX44_36975</name>
</gene>
<dbReference type="Proteomes" id="UP000749040">
    <property type="component" value="Unassembled WGS sequence"/>
</dbReference>
<proteinExistence type="predicted"/>
<accession>A0ABS2U380</accession>
<reference evidence="1 2" key="1">
    <citation type="submission" date="2021-01" db="EMBL/GenBank/DDBJ databases">
        <title>Streptomyces acididurans sp. nov., isolated from a peat swamp forest soil.</title>
        <authorList>
            <person name="Chantavorakit T."/>
            <person name="Duangmal K."/>
        </authorList>
    </citation>
    <scope>NUCLEOTIDE SEQUENCE [LARGE SCALE GENOMIC DNA]</scope>
    <source>
        <strain evidence="1 2">KK5PA1</strain>
    </source>
</reference>
<dbReference type="EMBL" id="JADKYB010000030">
    <property type="protein sequence ID" value="MBM9510058.1"/>
    <property type="molecule type" value="Genomic_DNA"/>
</dbReference>
<keyword evidence="2" id="KW-1185">Reference proteome</keyword>
<name>A0ABS2U380_9ACTN</name>
<protein>
    <submittedName>
        <fullName evidence="1">Uncharacterized protein</fullName>
    </submittedName>
</protein>
<evidence type="ECO:0000313" key="2">
    <source>
        <dbReference type="Proteomes" id="UP000749040"/>
    </source>
</evidence>
<dbReference type="RefSeq" id="WP_205363708.1">
    <property type="nucleotide sequence ID" value="NZ_JADKYB010000030.1"/>
</dbReference>
<sequence>MATTTAVTIRECTDPIELYRHYDGQSEPQPAYIALDLEDARMWATYNAEIGNAVPFDVFHGIERRYGIPLLTAQAANRVMEELRPLAERILADSTVDWDGNNNVATLGADAQAAENEIAERLGNVFNPGPVDAYFDTDDVIAVWDIDGAVNGDEAEEYGITAATTDERLDEIAADILSNLASCGEGSTVVCEGLDAHLRGLRDEMLRQDKEVYWSVMRGPSPDAYAVQPEPAGIAIPETVLEWATGHGLSMDDPDVYLVVAPQEGATDMDGEIDCMEGELTDTEAVAMRTALDAKDADEDH</sequence>
<comment type="caution">
    <text evidence="1">The sequence shown here is derived from an EMBL/GenBank/DDBJ whole genome shotgun (WGS) entry which is preliminary data.</text>
</comment>
<evidence type="ECO:0000313" key="1">
    <source>
        <dbReference type="EMBL" id="MBM9510058.1"/>
    </source>
</evidence>